<evidence type="ECO:0000313" key="5">
    <source>
        <dbReference type="Proteomes" id="UP001500305"/>
    </source>
</evidence>
<evidence type="ECO:0000313" key="4">
    <source>
        <dbReference type="EMBL" id="GAA2236102.1"/>
    </source>
</evidence>
<feature type="domain" description="Beta-lactamase-related" evidence="3">
    <location>
        <begin position="67"/>
        <end position="371"/>
    </location>
</feature>
<dbReference type="InterPro" id="IPR051478">
    <property type="entry name" value="Beta-lactamase-like_AB/R"/>
</dbReference>
<dbReference type="EMBL" id="BAAATR010000005">
    <property type="protein sequence ID" value="GAA2236102.1"/>
    <property type="molecule type" value="Genomic_DNA"/>
</dbReference>
<evidence type="ECO:0000259" key="3">
    <source>
        <dbReference type="Pfam" id="PF00144"/>
    </source>
</evidence>
<gene>
    <name evidence="4" type="ORF">GCM10010430_16180</name>
</gene>
<comment type="caution">
    <text evidence="4">The sequence shown here is derived from an EMBL/GenBank/DDBJ whole genome shotgun (WGS) entry which is preliminary data.</text>
</comment>
<sequence length="392" mass="40950">MSERSPGTHPLPPAGQAARSAELTTAADSFALPGPPRPAPACNPSEGELRELLAAQAAVVTADPLVPAVVISAIRPGAAAVYCTGVLTLGGSTTPDPATRFQVGSLTKAFTTLLFAELVARGEVAEADPIETYLPVGAAPRRRSEPPITLFDLATHTSGLPRLPRGLYRSAAARIVSDPYARYGEAELYRATARLRPRRSPPAVRYSTFGMGLLGLLLARAAQAEYGELLAERVLRPLGLTGTGTGDFDATMANRASGHRRGRTVPDWHFQALAPAGALHSCGADLLTFLRAQLHPGQTPLAEALRATQRPRHSLPDGAGPVCLGWNHRITRRGRTVLSHAGATGGFTGYLAVSPDAGAGVAVLANATPTRAHPVVGAGRRILHDLLRPPAA</sequence>
<keyword evidence="5" id="KW-1185">Reference proteome</keyword>
<evidence type="ECO:0000256" key="2">
    <source>
        <dbReference type="SAM" id="MobiDB-lite"/>
    </source>
</evidence>
<accession>A0ABN3DLZ4</accession>
<comment type="similarity">
    <text evidence="1">Belongs to the beta-lactamase family.</text>
</comment>
<dbReference type="SUPFAM" id="SSF56601">
    <property type="entry name" value="beta-lactamase/transpeptidase-like"/>
    <property type="match status" value="1"/>
</dbReference>
<dbReference type="InterPro" id="IPR012338">
    <property type="entry name" value="Beta-lactam/transpept-like"/>
</dbReference>
<dbReference type="InterPro" id="IPR001466">
    <property type="entry name" value="Beta-lactam-related"/>
</dbReference>
<evidence type="ECO:0000256" key="1">
    <source>
        <dbReference type="ARBA" id="ARBA00038473"/>
    </source>
</evidence>
<dbReference type="Gene3D" id="3.40.710.10">
    <property type="entry name" value="DD-peptidase/beta-lactamase superfamily"/>
    <property type="match status" value="1"/>
</dbReference>
<dbReference type="Proteomes" id="UP001500305">
    <property type="component" value="Unassembled WGS sequence"/>
</dbReference>
<dbReference type="RefSeq" id="WP_344635548.1">
    <property type="nucleotide sequence ID" value="NZ_BAAATR010000005.1"/>
</dbReference>
<name>A0ABN3DLZ4_9ACTN</name>
<protein>
    <recommendedName>
        <fullName evidence="3">Beta-lactamase-related domain-containing protein</fullName>
    </recommendedName>
</protein>
<proteinExistence type="inferred from homology"/>
<dbReference type="PANTHER" id="PTHR22935:SF95">
    <property type="entry name" value="BETA-LACTAMASE-LIKE 1-RELATED"/>
    <property type="match status" value="1"/>
</dbReference>
<organism evidence="4 5">
    <name type="scientific">Kitasatospora cystarginea</name>
    <dbReference type="NCBI Taxonomy" id="58350"/>
    <lineage>
        <taxon>Bacteria</taxon>
        <taxon>Bacillati</taxon>
        <taxon>Actinomycetota</taxon>
        <taxon>Actinomycetes</taxon>
        <taxon>Kitasatosporales</taxon>
        <taxon>Streptomycetaceae</taxon>
        <taxon>Kitasatospora</taxon>
    </lineage>
</organism>
<reference evidence="4 5" key="1">
    <citation type="journal article" date="2019" name="Int. J. Syst. Evol. Microbiol.">
        <title>The Global Catalogue of Microorganisms (GCM) 10K type strain sequencing project: providing services to taxonomists for standard genome sequencing and annotation.</title>
        <authorList>
            <consortium name="The Broad Institute Genomics Platform"/>
            <consortium name="The Broad Institute Genome Sequencing Center for Infectious Disease"/>
            <person name="Wu L."/>
            <person name="Ma J."/>
        </authorList>
    </citation>
    <scope>NUCLEOTIDE SEQUENCE [LARGE SCALE GENOMIC DNA]</scope>
    <source>
        <strain evidence="4 5">JCM 7356</strain>
    </source>
</reference>
<dbReference type="Pfam" id="PF00144">
    <property type="entry name" value="Beta-lactamase"/>
    <property type="match status" value="1"/>
</dbReference>
<dbReference type="PANTHER" id="PTHR22935">
    <property type="entry name" value="PENICILLIN-BINDING PROTEIN"/>
    <property type="match status" value="1"/>
</dbReference>
<feature type="region of interest" description="Disordered" evidence="2">
    <location>
        <begin position="1"/>
        <end position="40"/>
    </location>
</feature>